<reference evidence="4" key="4">
    <citation type="journal article" date="2015" name="G3 (Bethesda)">
        <title>Genome sequences of three phytopathogenic species of the Magnaporthaceae family of fungi.</title>
        <authorList>
            <person name="Okagaki L.H."/>
            <person name="Nunes C.C."/>
            <person name="Sailsbery J."/>
            <person name="Clay B."/>
            <person name="Brown D."/>
            <person name="John T."/>
            <person name="Oh Y."/>
            <person name="Young N."/>
            <person name="Fitzgerald M."/>
            <person name="Haas B.J."/>
            <person name="Zeng Q."/>
            <person name="Young S."/>
            <person name="Adiconis X."/>
            <person name="Fan L."/>
            <person name="Levin J.Z."/>
            <person name="Mitchell T.K."/>
            <person name="Okubara P.A."/>
            <person name="Farman M.L."/>
            <person name="Kohn L.M."/>
            <person name="Birren B."/>
            <person name="Ma L.-J."/>
            <person name="Dean R.A."/>
        </authorList>
    </citation>
    <scope>NUCLEOTIDE SEQUENCE</scope>
    <source>
        <strain evidence="4">R3-111a-1</strain>
    </source>
</reference>
<feature type="transmembrane region" description="Helical" evidence="2">
    <location>
        <begin position="27"/>
        <end position="50"/>
    </location>
</feature>
<evidence type="ECO:0000256" key="2">
    <source>
        <dbReference type="SAM" id="Phobius"/>
    </source>
</evidence>
<name>J3NVY1_GAET3</name>
<proteinExistence type="predicted"/>
<evidence type="ECO:0000256" key="1">
    <source>
        <dbReference type="SAM" id="MobiDB-lite"/>
    </source>
</evidence>
<evidence type="ECO:0000313" key="4">
    <source>
        <dbReference type="EnsemblFungi" id="EJT75510"/>
    </source>
</evidence>
<feature type="compositionally biased region" description="Low complexity" evidence="1">
    <location>
        <begin position="406"/>
        <end position="423"/>
    </location>
</feature>
<sequence>MAPALFARAGASQEDLCGPFGERLSDWVAVSLGILLFILAVVFWICRSVFVSSRDSERRVLEGRIDKQQEMLKKERGLLKTEREAAWRTNDWLRAELGEAQAKIGVLQNAVERLNRVQSPRRQQSSKRQGVQGLGISRDITSPSHPFQSFSEVSPNPDLESFSRRVLGHGRSADTRSSLRVDTAVASQKPVGSPVDTRGGPTHSTARGGFASATSPASNISPIPRRPLGNLADELADLTDDDDDDDEYFTVGSDGGEDDGHDGGQRGRRARQRSSFDPARSASSSPILSAMPPMTPALPPVSPVSPGTPVSPVSPGSTSISPISPLPLPGSAGRWAKQGGRAEGAASPADLSTCDGLGGAVIREARRVTCLSHADDDDHPPPPPPPPLHPPPEHAPSASRKAATHSAASPSAKYAASASTAAATDDGGLTPSPPATRC</sequence>
<dbReference type="AlphaFoldDB" id="J3NVY1"/>
<dbReference type="GeneID" id="20345901"/>
<reference evidence="3" key="3">
    <citation type="submission" date="2010-09" db="EMBL/GenBank/DDBJ databases">
        <title>Annotation of Gaeumannomyces graminis var. tritici R3-111a-1.</title>
        <authorList>
            <consortium name="The Broad Institute Genome Sequencing Platform"/>
            <person name="Ma L.-J."/>
            <person name="Dead R."/>
            <person name="Young S.K."/>
            <person name="Zeng Q."/>
            <person name="Gargeya S."/>
            <person name="Fitzgerald M."/>
            <person name="Haas B."/>
            <person name="Abouelleil A."/>
            <person name="Alvarado L."/>
            <person name="Arachchi H.M."/>
            <person name="Berlin A."/>
            <person name="Brown A."/>
            <person name="Chapman S.B."/>
            <person name="Chen Z."/>
            <person name="Dunbar C."/>
            <person name="Freedman E."/>
            <person name="Gearin G."/>
            <person name="Gellesch M."/>
            <person name="Goldberg J."/>
            <person name="Griggs A."/>
            <person name="Gujja S."/>
            <person name="Heiman D."/>
            <person name="Howarth C."/>
            <person name="Larson L."/>
            <person name="Lui A."/>
            <person name="MacDonald P.J.P."/>
            <person name="Mehta T."/>
            <person name="Montmayeur A."/>
            <person name="Murphy C."/>
            <person name="Neiman D."/>
            <person name="Pearson M."/>
            <person name="Priest M."/>
            <person name="Roberts A."/>
            <person name="Saif S."/>
            <person name="Shea T."/>
            <person name="Shenoy N."/>
            <person name="Sisk P."/>
            <person name="Stolte C."/>
            <person name="Sykes S."/>
            <person name="Yandava C."/>
            <person name="Wortman J."/>
            <person name="Nusbaum C."/>
            <person name="Birren B."/>
        </authorList>
    </citation>
    <scope>NUCLEOTIDE SEQUENCE</scope>
    <source>
        <strain evidence="3">R3-111a-1</strain>
    </source>
</reference>
<dbReference type="VEuPathDB" id="FungiDB:GGTG_05443"/>
<keyword evidence="2" id="KW-0472">Membrane</keyword>
<evidence type="ECO:0000313" key="5">
    <source>
        <dbReference type="Proteomes" id="UP000006039"/>
    </source>
</evidence>
<feature type="compositionally biased region" description="Pro residues" evidence="1">
    <location>
        <begin position="293"/>
        <end position="303"/>
    </location>
</feature>
<evidence type="ECO:0000313" key="3">
    <source>
        <dbReference type="EMBL" id="EJT75510.1"/>
    </source>
</evidence>
<keyword evidence="2" id="KW-1133">Transmembrane helix</keyword>
<dbReference type="EnsemblFungi" id="EJT75510">
    <property type="protein sequence ID" value="EJT75510"/>
    <property type="gene ID" value="GGTG_05443"/>
</dbReference>
<dbReference type="Proteomes" id="UP000006039">
    <property type="component" value="Unassembled WGS sequence"/>
</dbReference>
<feature type="region of interest" description="Disordered" evidence="1">
    <location>
        <begin position="115"/>
        <end position="356"/>
    </location>
</feature>
<dbReference type="HOGENOM" id="CLU_625613_0_0_1"/>
<feature type="compositionally biased region" description="Low complexity" evidence="1">
    <location>
        <begin position="273"/>
        <end position="286"/>
    </location>
</feature>
<protein>
    <submittedName>
        <fullName evidence="3 4">Uncharacterized protein</fullName>
    </submittedName>
</protein>
<reference evidence="4" key="5">
    <citation type="submission" date="2018-04" db="UniProtKB">
        <authorList>
            <consortium name="EnsemblFungi"/>
        </authorList>
    </citation>
    <scope>IDENTIFICATION</scope>
    <source>
        <strain evidence="4">R3-111a-1</strain>
    </source>
</reference>
<feature type="compositionally biased region" description="Polar residues" evidence="1">
    <location>
        <begin position="212"/>
        <end position="221"/>
    </location>
</feature>
<dbReference type="RefSeq" id="XP_009221510.1">
    <property type="nucleotide sequence ID" value="XM_009223246.1"/>
</dbReference>
<feature type="compositionally biased region" description="Polar residues" evidence="1">
    <location>
        <begin position="139"/>
        <end position="154"/>
    </location>
</feature>
<gene>
    <name evidence="4" type="primary">20345901</name>
    <name evidence="3" type="ORF">GGTG_05443</name>
</gene>
<feature type="compositionally biased region" description="Acidic residues" evidence="1">
    <location>
        <begin position="234"/>
        <end position="248"/>
    </location>
</feature>
<feature type="compositionally biased region" description="Low complexity" evidence="1">
    <location>
        <begin position="116"/>
        <end position="129"/>
    </location>
</feature>
<feature type="compositionally biased region" description="Pro residues" evidence="1">
    <location>
        <begin position="381"/>
        <end position="394"/>
    </location>
</feature>
<feature type="compositionally biased region" description="Low complexity" evidence="1">
    <location>
        <begin position="304"/>
        <end position="323"/>
    </location>
</feature>
<feature type="compositionally biased region" description="Basic and acidic residues" evidence="1">
    <location>
        <begin position="368"/>
        <end position="380"/>
    </location>
</feature>
<reference evidence="3" key="2">
    <citation type="submission" date="2010-07" db="EMBL/GenBank/DDBJ databases">
        <authorList>
            <consortium name="The Broad Institute Genome Sequencing Platform"/>
            <consortium name="Broad Institute Genome Sequencing Center for Infectious Disease"/>
            <person name="Ma L.-J."/>
            <person name="Dead R."/>
            <person name="Young S."/>
            <person name="Zeng Q."/>
            <person name="Koehrsen M."/>
            <person name="Alvarado L."/>
            <person name="Berlin A."/>
            <person name="Chapman S.B."/>
            <person name="Chen Z."/>
            <person name="Freedman E."/>
            <person name="Gellesch M."/>
            <person name="Goldberg J."/>
            <person name="Griggs A."/>
            <person name="Gujja S."/>
            <person name="Heilman E.R."/>
            <person name="Heiman D."/>
            <person name="Hepburn T."/>
            <person name="Howarth C."/>
            <person name="Jen D."/>
            <person name="Larson L."/>
            <person name="Mehta T."/>
            <person name="Neiman D."/>
            <person name="Pearson M."/>
            <person name="Roberts A."/>
            <person name="Saif S."/>
            <person name="Shea T."/>
            <person name="Shenoy N."/>
            <person name="Sisk P."/>
            <person name="Stolte C."/>
            <person name="Sykes S."/>
            <person name="Walk T."/>
            <person name="White J."/>
            <person name="Yandava C."/>
            <person name="Haas B."/>
            <person name="Nusbaum C."/>
            <person name="Birren B."/>
        </authorList>
    </citation>
    <scope>NUCLEOTIDE SEQUENCE</scope>
    <source>
        <strain evidence="3">R3-111a-1</strain>
    </source>
</reference>
<dbReference type="EMBL" id="GL385397">
    <property type="protein sequence ID" value="EJT75510.1"/>
    <property type="molecule type" value="Genomic_DNA"/>
</dbReference>
<accession>J3NVY1</accession>
<organism evidence="3">
    <name type="scientific">Gaeumannomyces tritici (strain R3-111a-1)</name>
    <name type="common">Wheat and barley take-all root rot fungus</name>
    <name type="synonym">Gaeumannomyces graminis var. tritici</name>
    <dbReference type="NCBI Taxonomy" id="644352"/>
    <lineage>
        <taxon>Eukaryota</taxon>
        <taxon>Fungi</taxon>
        <taxon>Dikarya</taxon>
        <taxon>Ascomycota</taxon>
        <taxon>Pezizomycotina</taxon>
        <taxon>Sordariomycetes</taxon>
        <taxon>Sordariomycetidae</taxon>
        <taxon>Magnaporthales</taxon>
        <taxon>Magnaporthaceae</taxon>
        <taxon>Gaeumannomyces</taxon>
    </lineage>
</organism>
<feature type="region of interest" description="Disordered" evidence="1">
    <location>
        <begin position="368"/>
        <end position="438"/>
    </location>
</feature>
<reference evidence="5" key="1">
    <citation type="submission" date="2010-07" db="EMBL/GenBank/DDBJ databases">
        <title>The genome sequence of Gaeumannomyces graminis var. tritici strain R3-111a-1.</title>
        <authorList>
            <consortium name="The Broad Institute Genome Sequencing Platform"/>
            <person name="Ma L.-J."/>
            <person name="Dead R."/>
            <person name="Young S."/>
            <person name="Zeng Q."/>
            <person name="Koehrsen M."/>
            <person name="Alvarado L."/>
            <person name="Berlin A."/>
            <person name="Chapman S.B."/>
            <person name="Chen Z."/>
            <person name="Freedman E."/>
            <person name="Gellesch M."/>
            <person name="Goldberg J."/>
            <person name="Griggs A."/>
            <person name="Gujja S."/>
            <person name="Heilman E.R."/>
            <person name="Heiman D."/>
            <person name="Hepburn T."/>
            <person name="Howarth C."/>
            <person name="Jen D."/>
            <person name="Larson L."/>
            <person name="Mehta T."/>
            <person name="Neiman D."/>
            <person name="Pearson M."/>
            <person name="Roberts A."/>
            <person name="Saif S."/>
            <person name="Shea T."/>
            <person name="Shenoy N."/>
            <person name="Sisk P."/>
            <person name="Stolte C."/>
            <person name="Sykes S."/>
            <person name="Walk T."/>
            <person name="White J."/>
            <person name="Yandava C."/>
            <person name="Haas B."/>
            <person name="Nusbaum C."/>
            <person name="Birren B."/>
        </authorList>
    </citation>
    <scope>NUCLEOTIDE SEQUENCE [LARGE SCALE GENOMIC DNA]</scope>
    <source>
        <strain evidence="5">R3-111a-1</strain>
    </source>
</reference>
<keyword evidence="5" id="KW-1185">Reference proteome</keyword>
<keyword evidence="2" id="KW-0812">Transmembrane</keyword>